<evidence type="ECO:0000313" key="6">
    <source>
        <dbReference type="EMBL" id="TDY57048.1"/>
    </source>
</evidence>
<dbReference type="Pfam" id="PF07729">
    <property type="entry name" value="FCD"/>
    <property type="match status" value="1"/>
</dbReference>
<feature type="region of interest" description="Disordered" evidence="4">
    <location>
        <begin position="229"/>
        <end position="251"/>
    </location>
</feature>
<evidence type="ECO:0000313" key="7">
    <source>
        <dbReference type="Proteomes" id="UP000295066"/>
    </source>
</evidence>
<dbReference type="InterPro" id="IPR000524">
    <property type="entry name" value="Tscrpt_reg_HTH_GntR"/>
</dbReference>
<dbReference type="InterPro" id="IPR008920">
    <property type="entry name" value="TF_FadR/GntR_C"/>
</dbReference>
<dbReference type="PRINTS" id="PR00035">
    <property type="entry name" value="HTHGNTR"/>
</dbReference>
<keyword evidence="2" id="KW-0238">DNA-binding</keyword>
<keyword evidence="3" id="KW-0804">Transcription</keyword>
<dbReference type="AlphaFoldDB" id="A0A4R8M6J4"/>
<dbReference type="SUPFAM" id="SSF48008">
    <property type="entry name" value="GntR ligand-binding domain-like"/>
    <property type="match status" value="1"/>
</dbReference>
<dbReference type="GO" id="GO:0003677">
    <property type="term" value="F:DNA binding"/>
    <property type="evidence" value="ECO:0007669"/>
    <property type="project" value="UniProtKB-KW"/>
</dbReference>
<evidence type="ECO:0000256" key="4">
    <source>
        <dbReference type="SAM" id="MobiDB-lite"/>
    </source>
</evidence>
<dbReference type="InterPro" id="IPR036388">
    <property type="entry name" value="WH-like_DNA-bd_sf"/>
</dbReference>
<proteinExistence type="predicted"/>
<dbReference type="InterPro" id="IPR036390">
    <property type="entry name" value="WH_DNA-bd_sf"/>
</dbReference>
<dbReference type="Gene3D" id="1.20.120.530">
    <property type="entry name" value="GntR ligand-binding domain-like"/>
    <property type="match status" value="1"/>
</dbReference>
<dbReference type="OrthoDB" id="9799482at2"/>
<dbReference type="InterPro" id="IPR011711">
    <property type="entry name" value="GntR_C"/>
</dbReference>
<evidence type="ECO:0000256" key="3">
    <source>
        <dbReference type="ARBA" id="ARBA00023163"/>
    </source>
</evidence>
<reference evidence="6 7" key="1">
    <citation type="submission" date="2019-03" db="EMBL/GenBank/DDBJ databases">
        <title>Genomic Encyclopedia of Type Strains, Phase IV (KMG-IV): sequencing the most valuable type-strain genomes for metagenomic binning, comparative biology and taxonomic classification.</title>
        <authorList>
            <person name="Goeker M."/>
        </authorList>
    </citation>
    <scope>NUCLEOTIDE SEQUENCE [LARGE SCALE GENOMIC DNA]</scope>
    <source>
        <strain evidence="6 7">DSM 25964</strain>
    </source>
</reference>
<sequence length="251" mass="27879">MPSPLRAKKLTELLIDEIKVLIEADSLRPGDKIPTEQELMRIFKVSRTCVREALSVLRQEGVVEIIQGKGTFLKKHYTPLPDMADPSSSALAHFMEARKVLESSLARLAAERASDEDLERMESVLSVLEGGEGEADPDRVVQSDLDFHYSLAKSTGNPVLLHLLQEVDSHLQKGRSTTITFPQGRKKALEGHKRVLHALRKRSPDDAALQMARHIDEIEKAQRFIMALQDGPPKDETGGCRPEGAGSSRME</sequence>
<keyword evidence="1" id="KW-0805">Transcription regulation</keyword>
<dbReference type="PROSITE" id="PS50949">
    <property type="entry name" value="HTH_GNTR"/>
    <property type="match status" value="1"/>
</dbReference>
<dbReference type="CDD" id="cd07377">
    <property type="entry name" value="WHTH_GntR"/>
    <property type="match status" value="1"/>
</dbReference>
<keyword evidence="7" id="KW-1185">Reference proteome</keyword>
<protein>
    <submittedName>
        <fullName evidence="6">GntR family transcriptional regulator</fullName>
    </submittedName>
</protein>
<dbReference type="Gene3D" id="1.10.10.10">
    <property type="entry name" value="Winged helix-like DNA-binding domain superfamily/Winged helix DNA-binding domain"/>
    <property type="match status" value="1"/>
</dbReference>
<dbReference type="Proteomes" id="UP000295066">
    <property type="component" value="Unassembled WGS sequence"/>
</dbReference>
<accession>A0A4R8M6J4</accession>
<evidence type="ECO:0000259" key="5">
    <source>
        <dbReference type="PROSITE" id="PS50949"/>
    </source>
</evidence>
<dbReference type="PANTHER" id="PTHR43537">
    <property type="entry name" value="TRANSCRIPTIONAL REGULATOR, GNTR FAMILY"/>
    <property type="match status" value="1"/>
</dbReference>
<evidence type="ECO:0000256" key="1">
    <source>
        <dbReference type="ARBA" id="ARBA00023015"/>
    </source>
</evidence>
<dbReference type="Pfam" id="PF00392">
    <property type="entry name" value="GntR"/>
    <property type="match status" value="1"/>
</dbReference>
<dbReference type="EMBL" id="SORI01000016">
    <property type="protein sequence ID" value="TDY57048.1"/>
    <property type="molecule type" value="Genomic_DNA"/>
</dbReference>
<organism evidence="6 7">
    <name type="scientific">Aminivibrio pyruvatiphilus</name>
    <dbReference type="NCBI Taxonomy" id="1005740"/>
    <lineage>
        <taxon>Bacteria</taxon>
        <taxon>Thermotogati</taxon>
        <taxon>Synergistota</taxon>
        <taxon>Synergistia</taxon>
        <taxon>Synergistales</taxon>
        <taxon>Aminobacteriaceae</taxon>
        <taxon>Aminivibrio</taxon>
    </lineage>
</organism>
<feature type="domain" description="HTH gntR-type" evidence="5">
    <location>
        <begin position="8"/>
        <end position="76"/>
    </location>
</feature>
<gene>
    <name evidence="6" type="ORF">C8D99_11624</name>
</gene>
<dbReference type="GO" id="GO:0003700">
    <property type="term" value="F:DNA-binding transcription factor activity"/>
    <property type="evidence" value="ECO:0007669"/>
    <property type="project" value="InterPro"/>
</dbReference>
<comment type="caution">
    <text evidence="6">The sequence shown here is derived from an EMBL/GenBank/DDBJ whole genome shotgun (WGS) entry which is preliminary data.</text>
</comment>
<dbReference type="SMART" id="SM00345">
    <property type="entry name" value="HTH_GNTR"/>
    <property type="match status" value="1"/>
</dbReference>
<dbReference type="RefSeq" id="WP_133958288.1">
    <property type="nucleotide sequence ID" value="NZ_SORI01000016.1"/>
</dbReference>
<dbReference type="SUPFAM" id="SSF46785">
    <property type="entry name" value="Winged helix' DNA-binding domain"/>
    <property type="match status" value="1"/>
</dbReference>
<dbReference type="PANTHER" id="PTHR43537:SF5">
    <property type="entry name" value="UXU OPERON TRANSCRIPTIONAL REGULATOR"/>
    <property type="match status" value="1"/>
</dbReference>
<dbReference type="SMART" id="SM00895">
    <property type="entry name" value="FCD"/>
    <property type="match status" value="1"/>
</dbReference>
<evidence type="ECO:0000256" key="2">
    <source>
        <dbReference type="ARBA" id="ARBA00023125"/>
    </source>
</evidence>
<name>A0A4R8M6J4_9BACT</name>